<sequence>MKNNSFKSNEVMLHTVTRIVTFIILSFSVYLFFAGHNDPGGGFIGGLMTASAFLLMYLAFDMDSIKKALPFNFTALIAIGLLLAIFTGVSSMLAGDPFLTQYFRYFQLPILGETELTTALPFDLGIYLVVIGIALTIILTIAEDDA</sequence>
<proteinExistence type="inferred from homology"/>
<comment type="similarity">
    <text evidence="2">Belongs to the CPA3 antiporters (TC 2.A.63) subunit B family.</text>
</comment>
<comment type="caution">
    <text evidence="9">The sequence shown here is derived from an EMBL/GenBank/DDBJ whole genome shotgun (WGS) entry which is preliminary data.</text>
</comment>
<keyword evidence="4 7" id="KW-0812">Transmembrane</keyword>
<dbReference type="PATRIC" id="fig|136160.3.peg.2997"/>
<evidence type="ECO:0000256" key="3">
    <source>
        <dbReference type="ARBA" id="ARBA00022475"/>
    </source>
</evidence>
<comment type="subcellular location">
    <subcellularLocation>
        <location evidence="1">Cell membrane</location>
        <topology evidence="1">Multi-pass membrane protein</topology>
    </subcellularLocation>
</comment>
<gene>
    <name evidence="9" type="ORF">AMD02_12845</name>
</gene>
<evidence type="ECO:0000313" key="9">
    <source>
        <dbReference type="EMBL" id="KOO39637.1"/>
    </source>
</evidence>
<evidence type="ECO:0000256" key="7">
    <source>
        <dbReference type="SAM" id="Phobius"/>
    </source>
</evidence>
<feature type="domain" description="Na+/H+ antiporter MnhB subunit-related protein" evidence="8">
    <location>
        <begin position="12"/>
        <end position="135"/>
    </location>
</feature>
<dbReference type="PANTHER" id="PTHR33932">
    <property type="entry name" value="NA(+)/H(+) ANTIPORTER SUBUNIT B"/>
    <property type="match status" value="1"/>
</dbReference>
<feature type="transmembrane region" description="Helical" evidence="7">
    <location>
        <begin position="12"/>
        <end position="34"/>
    </location>
</feature>
<dbReference type="EMBL" id="LILD01000001">
    <property type="protein sequence ID" value="KOO39637.1"/>
    <property type="molecule type" value="Genomic_DNA"/>
</dbReference>
<dbReference type="NCBIfam" id="NF009223">
    <property type="entry name" value="PRK12573.1"/>
    <property type="match status" value="1"/>
</dbReference>
<dbReference type="InterPro" id="IPR050622">
    <property type="entry name" value="CPA3_antiporter_subunitB"/>
</dbReference>
<evidence type="ECO:0000259" key="8">
    <source>
        <dbReference type="Pfam" id="PF04039"/>
    </source>
</evidence>
<dbReference type="RefSeq" id="WP_053431543.1">
    <property type="nucleotide sequence ID" value="NZ_CP040441.1"/>
</dbReference>
<organism evidence="9">
    <name type="scientific">Halalkalibacterium halodurans</name>
    <name type="common">Bacillus halodurans</name>
    <dbReference type="NCBI Taxonomy" id="86665"/>
    <lineage>
        <taxon>Bacteria</taxon>
        <taxon>Bacillati</taxon>
        <taxon>Bacillota</taxon>
        <taxon>Bacilli</taxon>
        <taxon>Bacillales</taxon>
        <taxon>Bacillaceae</taxon>
        <taxon>Halalkalibacterium (ex Joshi et al. 2022)</taxon>
    </lineage>
</organism>
<evidence type="ECO:0000256" key="5">
    <source>
        <dbReference type="ARBA" id="ARBA00022989"/>
    </source>
</evidence>
<reference evidence="9" key="1">
    <citation type="submission" date="2015-08" db="EMBL/GenBank/DDBJ databases">
        <title>Complete DNA Sequence of Pseudomonas syringae pv. actinidiae, the Causal Agent of Kiwifruit Canker Disease.</title>
        <authorList>
            <person name="Rikkerink E.H.A."/>
            <person name="Fineran P.C."/>
        </authorList>
    </citation>
    <scope>NUCLEOTIDE SEQUENCE</scope>
    <source>
        <strain evidence="9">DSM 13666</strain>
    </source>
</reference>
<dbReference type="AlphaFoldDB" id="A0A0M0KM16"/>
<dbReference type="Pfam" id="PF04039">
    <property type="entry name" value="MnhB"/>
    <property type="match status" value="1"/>
</dbReference>
<feature type="transmembrane region" description="Helical" evidence="7">
    <location>
        <begin position="124"/>
        <end position="142"/>
    </location>
</feature>
<keyword evidence="5 7" id="KW-1133">Transmembrane helix</keyword>
<name>A0A0M0KM16_ALKHA</name>
<dbReference type="PANTHER" id="PTHR33932:SF4">
    <property type="entry name" value="NA(+)_H(+) ANTIPORTER SUBUNIT B"/>
    <property type="match status" value="1"/>
</dbReference>
<protein>
    <submittedName>
        <fullName evidence="9">Cation:proton antiporter</fullName>
    </submittedName>
</protein>
<feature type="transmembrane region" description="Helical" evidence="7">
    <location>
        <begin position="72"/>
        <end position="94"/>
    </location>
</feature>
<evidence type="ECO:0000256" key="6">
    <source>
        <dbReference type="ARBA" id="ARBA00023136"/>
    </source>
</evidence>
<dbReference type="InterPro" id="IPR007182">
    <property type="entry name" value="MnhB"/>
</dbReference>
<dbReference type="GO" id="GO:0005886">
    <property type="term" value="C:plasma membrane"/>
    <property type="evidence" value="ECO:0007669"/>
    <property type="project" value="UniProtKB-SubCell"/>
</dbReference>
<keyword evidence="3" id="KW-1003">Cell membrane</keyword>
<accession>A0A0M0KM16</accession>
<evidence type="ECO:0000256" key="4">
    <source>
        <dbReference type="ARBA" id="ARBA00022692"/>
    </source>
</evidence>
<keyword evidence="6 7" id="KW-0472">Membrane</keyword>
<evidence type="ECO:0000256" key="2">
    <source>
        <dbReference type="ARBA" id="ARBA00009425"/>
    </source>
</evidence>
<dbReference type="GeneID" id="87596940"/>
<evidence type="ECO:0000256" key="1">
    <source>
        <dbReference type="ARBA" id="ARBA00004651"/>
    </source>
</evidence>
<feature type="transmembrane region" description="Helical" evidence="7">
    <location>
        <begin position="40"/>
        <end position="60"/>
    </location>
</feature>